<dbReference type="InterPro" id="IPR015943">
    <property type="entry name" value="WD40/YVTN_repeat-like_dom_sf"/>
</dbReference>
<gene>
    <name evidence="2" type="ordered locus">AciX8_4082</name>
</gene>
<protein>
    <submittedName>
        <fullName evidence="2">Uncharacterized protein</fullName>
    </submittedName>
</protein>
<dbReference type="OrthoDB" id="7577105at2"/>
<dbReference type="AlphaFoldDB" id="G8NQ29"/>
<proteinExistence type="predicted"/>
<organism evidence="2 3">
    <name type="scientific">Granulicella mallensis (strain ATCC BAA-1857 / DSM 23137 / MP5ACTX8)</name>
    <dbReference type="NCBI Taxonomy" id="682795"/>
    <lineage>
        <taxon>Bacteria</taxon>
        <taxon>Pseudomonadati</taxon>
        <taxon>Acidobacteriota</taxon>
        <taxon>Terriglobia</taxon>
        <taxon>Terriglobales</taxon>
        <taxon>Acidobacteriaceae</taxon>
        <taxon>Granulicella</taxon>
    </lineage>
</organism>
<dbReference type="RefSeq" id="WP_014267234.1">
    <property type="nucleotide sequence ID" value="NC_016631.1"/>
</dbReference>
<dbReference type="EMBL" id="CP003130">
    <property type="protein sequence ID" value="AEU38363.1"/>
    <property type="molecule type" value="Genomic_DNA"/>
</dbReference>
<reference evidence="2 3" key="1">
    <citation type="submission" date="2011-11" db="EMBL/GenBank/DDBJ databases">
        <title>Complete sequence of Granulicella mallensis MP5ACTX8.</title>
        <authorList>
            <consortium name="US DOE Joint Genome Institute"/>
            <person name="Lucas S."/>
            <person name="Copeland A."/>
            <person name="Lapidus A."/>
            <person name="Cheng J.-F."/>
            <person name="Goodwin L."/>
            <person name="Pitluck S."/>
            <person name="Peters L."/>
            <person name="Lu M."/>
            <person name="Detter J.C."/>
            <person name="Han C."/>
            <person name="Tapia R."/>
            <person name="Land M."/>
            <person name="Hauser L."/>
            <person name="Kyrpides N."/>
            <person name="Ivanova N."/>
            <person name="Mikhailova N."/>
            <person name="Pagani I."/>
            <person name="Rawat S."/>
            <person name="Mannisto M."/>
            <person name="Haggblom M."/>
            <person name="Woyke T."/>
        </authorList>
    </citation>
    <scope>NUCLEOTIDE SEQUENCE [LARGE SCALE GENOMIC DNA]</scope>
    <source>
        <strain evidence="3">ATCC BAA-1857 / DSM 23137 / MP5ACTX8</strain>
    </source>
</reference>
<dbReference type="InterPro" id="IPR045383">
    <property type="entry name" value="DUF6528"/>
</dbReference>
<name>G8NQ29_GRAMM</name>
<evidence type="ECO:0000313" key="2">
    <source>
        <dbReference type="EMBL" id="AEU38363.1"/>
    </source>
</evidence>
<sequence precursor="true">MNKQIAFLFLAAVLIGPTGALGQTTAPGASASHPDPIALTDQTKSGPHILLMNYAQVDWGADNPKAVLWSWDPSDSGISGSGWGLPTEAKLRNNSLWGGQWMAVSDSDGMMAVVSYPGKIRKWSINAGTSSNVHGIELLPNGNVAGAASNGGWVRVYAASQGASSEVFAQYDLPDAHNVLWDPSRNVLWALGGNKLVQLRVGGTDAAPALSVVATTLLPSGGGHDLQPVYGDINNLYISAGHVVYVYNKQTGTATVLQNTVGIKSISKQAATGQLIETRPHSSCTQDTWCTDVVEFSSPHDVRTRPGAAIYRARVWNANYQ</sequence>
<dbReference type="STRING" id="682795.AciX8_4082"/>
<dbReference type="Gene3D" id="2.130.10.10">
    <property type="entry name" value="YVTN repeat-like/Quinoprotein amine dehydrogenase"/>
    <property type="match status" value="1"/>
</dbReference>
<dbReference type="KEGG" id="gma:AciX8_4082"/>
<dbReference type="Pfam" id="PF20138">
    <property type="entry name" value="DUF6528"/>
    <property type="match status" value="1"/>
</dbReference>
<feature type="signal peptide" evidence="1">
    <location>
        <begin position="1"/>
        <end position="22"/>
    </location>
</feature>
<keyword evidence="3" id="KW-1185">Reference proteome</keyword>
<feature type="chain" id="PRO_5003512900" evidence="1">
    <location>
        <begin position="23"/>
        <end position="321"/>
    </location>
</feature>
<dbReference type="Proteomes" id="UP000007113">
    <property type="component" value="Chromosome"/>
</dbReference>
<dbReference type="SUPFAM" id="SSF75011">
    <property type="entry name" value="3-carboxy-cis,cis-mucoante lactonizing enzyme"/>
    <property type="match status" value="1"/>
</dbReference>
<dbReference type="eggNOG" id="COG2706">
    <property type="taxonomic scope" value="Bacteria"/>
</dbReference>
<accession>G8NQ29</accession>
<keyword evidence="1" id="KW-0732">Signal</keyword>
<dbReference type="HOGENOM" id="CLU_067795_0_0_0"/>
<evidence type="ECO:0000313" key="3">
    <source>
        <dbReference type="Proteomes" id="UP000007113"/>
    </source>
</evidence>
<evidence type="ECO:0000256" key="1">
    <source>
        <dbReference type="SAM" id="SignalP"/>
    </source>
</evidence>